<dbReference type="Pfam" id="PF03938">
    <property type="entry name" value="OmpH"/>
    <property type="match status" value="1"/>
</dbReference>
<reference evidence="4 7" key="1">
    <citation type="submission" date="2015-09" db="EMBL/GenBank/DDBJ databases">
        <authorList>
            <person name="Xu Y."/>
            <person name="Nagy A."/>
            <person name="Liu N.T."/>
            <person name="Nou X."/>
        </authorList>
    </citation>
    <scope>NUCLEOTIDE SEQUENCE [LARGE SCALE GENOMIC DNA]</scope>
    <source>
        <strain evidence="4 7">FC1138</strain>
    </source>
</reference>
<dbReference type="KEGG" id="rin:ACS15_1941"/>
<dbReference type="EMBL" id="CP016022">
    <property type="protein sequence ID" value="ANJ72532.1"/>
    <property type="molecule type" value="Genomic_DNA"/>
</dbReference>
<dbReference type="EMBL" id="CP012605">
    <property type="protein sequence ID" value="ANH71850.1"/>
    <property type="molecule type" value="Genomic_DNA"/>
</dbReference>
<protein>
    <submittedName>
        <fullName evidence="6">OmpH family outer membrane protein</fullName>
    </submittedName>
    <submittedName>
        <fullName evidence="4">Outer membrane family protein</fullName>
    </submittedName>
    <submittedName>
        <fullName evidence="5">Outer membrane protein chaperone</fullName>
    </submittedName>
</protein>
<dbReference type="Proteomes" id="UP000575469">
    <property type="component" value="Unassembled WGS sequence"/>
</dbReference>
<dbReference type="OrthoDB" id="5294628at2"/>
<dbReference type="STRING" id="190721.ACS15_1941"/>
<dbReference type="GO" id="GO:0050821">
    <property type="term" value="P:protein stabilization"/>
    <property type="evidence" value="ECO:0007669"/>
    <property type="project" value="TreeGrafter"/>
</dbReference>
<name>A0A191ZWT1_9RALS</name>
<dbReference type="Proteomes" id="UP000077927">
    <property type="component" value="Chromosome 1"/>
</dbReference>
<sequence length="185" mass="20789">MTAFIMKSTRVTLSRLGVSVAFAALAAASFALPAAAQEARIAAVNSERILRDSQPAKAAQSKLEAEFAKRDRDLQDTAAKLKAMSDKLDKDSAVLADADRTRRQRELSDLDRDFQRKQREFREDLNQRRNEELAQVLERANRVIRSIAEQRKYDLIVQEAVYVNPRIDITDDVLKALNAASQSAK</sequence>
<evidence type="ECO:0000313" key="6">
    <source>
        <dbReference type="EMBL" id="NMV38824.1"/>
    </source>
</evidence>
<dbReference type="PANTHER" id="PTHR35089">
    <property type="entry name" value="CHAPERONE PROTEIN SKP"/>
    <property type="match status" value="1"/>
</dbReference>
<dbReference type="GO" id="GO:0051082">
    <property type="term" value="F:unfolded protein binding"/>
    <property type="evidence" value="ECO:0007669"/>
    <property type="project" value="InterPro"/>
</dbReference>
<evidence type="ECO:0000313" key="8">
    <source>
        <dbReference type="Proteomes" id="UP000078572"/>
    </source>
</evidence>
<dbReference type="Proteomes" id="UP000078572">
    <property type="component" value="Chromosome 1"/>
</dbReference>
<feature type="signal peptide" evidence="3">
    <location>
        <begin position="1"/>
        <end position="23"/>
    </location>
</feature>
<reference evidence="8" key="3">
    <citation type="submission" date="2016-06" db="EMBL/GenBank/DDBJ databases">
        <authorList>
            <person name="Xu Y."/>
            <person name="Nagy A."/>
            <person name="Yan X."/>
            <person name="Kim S.W."/>
            <person name="Haley B."/>
            <person name="Liu N.T."/>
            <person name="Nou X."/>
        </authorList>
    </citation>
    <scope>NUCLEOTIDE SEQUENCE [LARGE SCALE GENOMIC DNA]</scope>
    <source>
        <strain evidence="8">ATCC 49129</strain>
    </source>
</reference>
<keyword evidence="8" id="KW-1185">Reference proteome</keyword>
<evidence type="ECO:0000313" key="5">
    <source>
        <dbReference type="EMBL" id="ANJ72532.1"/>
    </source>
</evidence>
<dbReference type="PATRIC" id="fig|190721.6.peg.1925"/>
<evidence type="ECO:0000256" key="1">
    <source>
        <dbReference type="ARBA" id="ARBA00022729"/>
    </source>
</evidence>
<evidence type="ECO:0000313" key="7">
    <source>
        <dbReference type="Proteomes" id="UP000077927"/>
    </source>
</evidence>
<evidence type="ECO:0000256" key="3">
    <source>
        <dbReference type="SAM" id="SignalP"/>
    </source>
</evidence>
<dbReference type="RefSeq" id="WP_031329221.1">
    <property type="nucleotide sequence ID" value="NZ_CP012605.1"/>
</dbReference>
<reference evidence="6 9" key="4">
    <citation type="submission" date="2020-04" db="EMBL/GenBank/DDBJ databases">
        <title>Ralstonia insidiosa genome sequencing and assembly.</title>
        <authorList>
            <person name="Martins R.C.R."/>
            <person name="Perdigao-Neto L.V."/>
            <person name="Levin A.S.S."/>
            <person name="Costa S.F."/>
        </authorList>
    </citation>
    <scope>NUCLEOTIDE SEQUENCE [LARGE SCALE GENOMIC DNA]</scope>
    <source>
        <strain evidence="6 9">5047</strain>
    </source>
</reference>
<gene>
    <name evidence="5" type="ORF">A9Y76_08650</name>
    <name evidence="4" type="ORF">ACS15_1941</name>
    <name evidence="6" type="ORF">HGR00_12980</name>
</gene>
<dbReference type="Gene3D" id="3.30.910.20">
    <property type="entry name" value="Skp domain"/>
    <property type="match status" value="1"/>
</dbReference>
<evidence type="ECO:0000313" key="9">
    <source>
        <dbReference type="Proteomes" id="UP000575469"/>
    </source>
</evidence>
<accession>A0A191ZWT1</accession>
<dbReference type="InterPro" id="IPR024930">
    <property type="entry name" value="Skp_dom_sf"/>
</dbReference>
<dbReference type="InterPro" id="IPR005632">
    <property type="entry name" value="Chaperone_Skp"/>
</dbReference>
<dbReference type="EMBL" id="JABBZM010000010">
    <property type="protein sequence ID" value="NMV38824.1"/>
    <property type="molecule type" value="Genomic_DNA"/>
</dbReference>
<dbReference type="AlphaFoldDB" id="A0A191ZWT1"/>
<evidence type="ECO:0000256" key="2">
    <source>
        <dbReference type="PIRNR" id="PIRNR002094"/>
    </source>
</evidence>
<dbReference type="GO" id="GO:0005829">
    <property type="term" value="C:cytosol"/>
    <property type="evidence" value="ECO:0007669"/>
    <property type="project" value="TreeGrafter"/>
</dbReference>
<dbReference type="SUPFAM" id="SSF111384">
    <property type="entry name" value="OmpH-like"/>
    <property type="match status" value="1"/>
</dbReference>
<evidence type="ECO:0000313" key="4">
    <source>
        <dbReference type="EMBL" id="ANH71850.1"/>
    </source>
</evidence>
<feature type="chain" id="PRO_5044553911" evidence="3">
    <location>
        <begin position="24"/>
        <end position="185"/>
    </location>
</feature>
<proteinExistence type="inferred from homology"/>
<dbReference type="PANTHER" id="PTHR35089:SF1">
    <property type="entry name" value="CHAPERONE PROTEIN SKP"/>
    <property type="match status" value="1"/>
</dbReference>
<organism evidence="5 8">
    <name type="scientific">Ralstonia insidiosa</name>
    <dbReference type="NCBI Taxonomy" id="190721"/>
    <lineage>
        <taxon>Bacteria</taxon>
        <taxon>Pseudomonadati</taxon>
        <taxon>Pseudomonadota</taxon>
        <taxon>Betaproteobacteria</taxon>
        <taxon>Burkholderiales</taxon>
        <taxon>Burkholderiaceae</taxon>
        <taxon>Ralstonia</taxon>
    </lineage>
</organism>
<dbReference type="PIRSF" id="PIRSF002094">
    <property type="entry name" value="OMP26_Skp"/>
    <property type="match status" value="1"/>
</dbReference>
<dbReference type="GeneID" id="61526085"/>
<comment type="similarity">
    <text evidence="2">Belongs to the skp family.</text>
</comment>
<dbReference type="SMART" id="SM00935">
    <property type="entry name" value="OmpH"/>
    <property type="match status" value="1"/>
</dbReference>
<keyword evidence="1 3" id="KW-0732">Signal</keyword>
<reference evidence="5" key="2">
    <citation type="submission" date="2016-06" db="EMBL/GenBank/DDBJ databases">
        <authorList>
            <person name="Kjaerup R.B."/>
            <person name="Dalgaard T.S."/>
            <person name="Juul-Madsen H.R."/>
        </authorList>
    </citation>
    <scope>NUCLEOTIDE SEQUENCE [LARGE SCALE GENOMIC DNA]</scope>
    <source>
        <strain evidence="5">ATCC 49129</strain>
    </source>
</reference>